<accession>A0A165G579</accession>
<proteinExistence type="predicted"/>
<keyword evidence="2" id="KW-0732">Signal</keyword>
<feature type="compositionally biased region" description="Basic and acidic residues" evidence="1">
    <location>
        <begin position="168"/>
        <end position="187"/>
    </location>
</feature>
<evidence type="ECO:0000256" key="1">
    <source>
        <dbReference type="SAM" id="MobiDB-lite"/>
    </source>
</evidence>
<organism evidence="3 4">
    <name type="scientific">Calocera cornea HHB12733</name>
    <dbReference type="NCBI Taxonomy" id="1353952"/>
    <lineage>
        <taxon>Eukaryota</taxon>
        <taxon>Fungi</taxon>
        <taxon>Dikarya</taxon>
        <taxon>Basidiomycota</taxon>
        <taxon>Agaricomycotina</taxon>
        <taxon>Dacrymycetes</taxon>
        <taxon>Dacrymycetales</taxon>
        <taxon>Dacrymycetaceae</taxon>
        <taxon>Calocera</taxon>
    </lineage>
</organism>
<name>A0A165G579_9BASI</name>
<dbReference type="AlphaFoldDB" id="A0A165G579"/>
<dbReference type="Proteomes" id="UP000076842">
    <property type="component" value="Unassembled WGS sequence"/>
</dbReference>
<feature type="region of interest" description="Disordered" evidence="1">
    <location>
        <begin position="158"/>
        <end position="195"/>
    </location>
</feature>
<keyword evidence="4" id="KW-1185">Reference proteome</keyword>
<feature type="chain" id="PRO_5007857994" evidence="2">
    <location>
        <begin position="21"/>
        <end position="226"/>
    </location>
</feature>
<reference evidence="3 4" key="1">
    <citation type="journal article" date="2016" name="Mol. Biol. Evol.">
        <title>Comparative Genomics of Early-Diverging Mushroom-Forming Fungi Provides Insights into the Origins of Lignocellulose Decay Capabilities.</title>
        <authorList>
            <person name="Nagy L.G."/>
            <person name="Riley R."/>
            <person name="Tritt A."/>
            <person name="Adam C."/>
            <person name="Daum C."/>
            <person name="Floudas D."/>
            <person name="Sun H."/>
            <person name="Yadav J.S."/>
            <person name="Pangilinan J."/>
            <person name="Larsson K.H."/>
            <person name="Matsuura K."/>
            <person name="Barry K."/>
            <person name="Labutti K."/>
            <person name="Kuo R."/>
            <person name="Ohm R.A."/>
            <person name="Bhattacharya S.S."/>
            <person name="Shirouzu T."/>
            <person name="Yoshinaga Y."/>
            <person name="Martin F.M."/>
            <person name="Grigoriev I.V."/>
            <person name="Hibbett D.S."/>
        </authorList>
    </citation>
    <scope>NUCLEOTIDE SEQUENCE [LARGE SCALE GENOMIC DNA]</scope>
    <source>
        <strain evidence="3 4">HHB12733</strain>
    </source>
</reference>
<evidence type="ECO:0000313" key="4">
    <source>
        <dbReference type="Proteomes" id="UP000076842"/>
    </source>
</evidence>
<dbReference type="InParanoid" id="A0A165G579"/>
<protein>
    <submittedName>
        <fullName evidence="3">Uncharacterized protein</fullName>
    </submittedName>
</protein>
<evidence type="ECO:0000313" key="3">
    <source>
        <dbReference type="EMBL" id="KZT57612.1"/>
    </source>
</evidence>
<feature type="signal peptide" evidence="2">
    <location>
        <begin position="1"/>
        <end position="20"/>
    </location>
</feature>
<evidence type="ECO:0000256" key="2">
    <source>
        <dbReference type="SAM" id="SignalP"/>
    </source>
</evidence>
<gene>
    <name evidence="3" type="ORF">CALCODRAFT_541338</name>
</gene>
<sequence length="226" mass="25699">MLLKTTSVAVGLIVLGAASAMPIDSCTEPESEGLCKEWQAFRGHHLRAMNGRALDHTAVDLKAGIKLIKIVDTHTAHEGAINHRSFDDEGFELDSRVFDDEVFEFERRSFGDEERDLYGRSFDDLAVYLDHRSFDEENLDLETRWIRETAKKLLNAVTPGSVKRKREEKRELQEKEKRLKAQREGRALELTSSGAVYDHSNGADKAKIFNPNKNGNGDFEPIQYFK</sequence>
<dbReference type="EMBL" id="KV423961">
    <property type="protein sequence ID" value="KZT57612.1"/>
    <property type="molecule type" value="Genomic_DNA"/>
</dbReference>